<dbReference type="RefSeq" id="WP_164335513.1">
    <property type="nucleotide sequence ID" value="NZ_JAAGMD010000462.1"/>
</dbReference>
<evidence type="ECO:0000313" key="7">
    <source>
        <dbReference type="EMBL" id="NEA87492.1"/>
    </source>
</evidence>
<keyword evidence="2" id="KW-0805">Transcription regulation</keyword>
<dbReference type="AlphaFoldDB" id="A0A6G3QVX5"/>
<dbReference type="PRINTS" id="PR00036">
    <property type="entry name" value="HTHLACI"/>
</dbReference>
<keyword evidence="4" id="KW-0804">Transcription</keyword>
<evidence type="ECO:0000256" key="2">
    <source>
        <dbReference type="ARBA" id="ARBA00023015"/>
    </source>
</evidence>
<comment type="caution">
    <text evidence="7">The sequence shown here is derived from an EMBL/GenBank/DDBJ whole genome shotgun (WGS) entry which is preliminary data.</text>
</comment>
<feature type="compositionally biased region" description="Basic and acidic residues" evidence="5">
    <location>
        <begin position="368"/>
        <end position="380"/>
    </location>
</feature>
<dbReference type="SMART" id="SM00354">
    <property type="entry name" value="HTH_LACI"/>
    <property type="match status" value="1"/>
</dbReference>
<dbReference type="Gene3D" id="3.40.50.2300">
    <property type="match status" value="2"/>
</dbReference>
<dbReference type="PROSITE" id="PS00356">
    <property type="entry name" value="HTH_LACI_1"/>
    <property type="match status" value="1"/>
</dbReference>
<feature type="region of interest" description="Disordered" evidence="5">
    <location>
        <begin position="341"/>
        <end position="402"/>
    </location>
</feature>
<dbReference type="EMBL" id="JAAGMD010000462">
    <property type="protein sequence ID" value="NEA87492.1"/>
    <property type="molecule type" value="Genomic_DNA"/>
</dbReference>
<keyword evidence="3" id="KW-0238">DNA-binding</keyword>
<dbReference type="Gene3D" id="1.10.260.40">
    <property type="entry name" value="lambda repressor-like DNA-binding domains"/>
    <property type="match status" value="1"/>
</dbReference>
<dbReference type="PROSITE" id="PS50932">
    <property type="entry name" value="HTH_LACI_2"/>
    <property type="match status" value="1"/>
</dbReference>
<proteinExistence type="predicted"/>
<dbReference type="SUPFAM" id="SSF47413">
    <property type="entry name" value="lambda repressor-like DNA-binding domains"/>
    <property type="match status" value="1"/>
</dbReference>
<protein>
    <submittedName>
        <fullName evidence="7">LacI family transcriptional regulator</fullName>
    </submittedName>
</protein>
<dbReference type="CDD" id="cd06267">
    <property type="entry name" value="PBP1_LacI_sugar_binding-like"/>
    <property type="match status" value="1"/>
</dbReference>
<dbReference type="PANTHER" id="PTHR30146">
    <property type="entry name" value="LACI-RELATED TRANSCRIPTIONAL REPRESSOR"/>
    <property type="match status" value="1"/>
</dbReference>
<evidence type="ECO:0000256" key="5">
    <source>
        <dbReference type="SAM" id="MobiDB-lite"/>
    </source>
</evidence>
<dbReference type="SUPFAM" id="SSF53822">
    <property type="entry name" value="Periplasmic binding protein-like I"/>
    <property type="match status" value="1"/>
</dbReference>
<dbReference type="PANTHER" id="PTHR30146:SF148">
    <property type="entry name" value="HTH-TYPE TRANSCRIPTIONAL REPRESSOR PURR-RELATED"/>
    <property type="match status" value="1"/>
</dbReference>
<gene>
    <name evidence="7" type="ORF">G3I53_15945</name>
</gene>
<dbReference type="GO" id="GO:0000976">
    <property type="term" value="F:transcription cis-regulatory region binding"/>
    <property type="evidence" value="ECO:0007669"/>
    <property type="project" value="TreeGrafter"/>
</dbReference>
<dbReference type="GO" id="GO:0003700">
    <property type="term" value="F:DNA-binding transcription factor activity"/>
    <property type="evidence" value="ECO:0007669"/>
    <property type="project" value="TreeGrafter"/>
</dbReference>
<dbReference type="InterPro" id="IPR028082">
    <property type="entry name" value="Peripla_BP_I"/>
</dbReference>
<dbReference type="InterPro" id="IPR000843">
    <property type="entry name" value="HTH_LacI"/>
</dbReference>
<feature type="domain" description="HTH lacI-type" evidence="6">
    <location>
        <begin position="2"/>
        <end position="56"/>
    </location>
</feature>
<dbReference type="InterPro" id="IPR046335">
    <property type="entry name" value="LacI/GalR-like_sensor"/>
</dbReference>
<dbReference type="CDD" id="cd01392">
    <property type="entry name" value="HTH_LacI"/>
    <property type="match status" value="1"/>
</dbReference>
<name>A0A6G3QVX5_9ACTN</name>
<feature type="compositionally biased region" description="Low complexity" evidence="5">
    <location>
        <begin position="382"/>
        <end position="393"/>
    </location>
</feature>
<sequence>MATMADVARSAGVSVATVSHVLNGTRPVLSHTRQAVLDAVEELGYTPNTLARSLVTSRTRSIGLAVSAISNPYFTEILQGVEAAALEHGYSLLLADPHDDPEHELRAARLLHERRVDGVIVAPSAQPRGLIDHLARHRVPAVFLDRLAVPATGGAPDDGPRFDQVCAENAEPMARLVTHLAGLGHRRIGLVAGLTGLSTTSERITGYRHGLAAAGLPFDERLLVHGDSESAGAERATGALLALGSAPTALVTANNAMTIGALRALRAHGLAVPDDIALCCFDDFAWADLFSPRLTAIAQPSKDIGARAVEVLLDRLAEPDGPVRTVRLPCTFVHRTSCGCPDGPEERVPVETALSSAAHPPGETPSAPHERPSGPQEHRATRAPSASRVSRASRAPRKGTSS</sequence>
<organism evidence="7">
    <name type="scientific">Streptomyces sp. SID14436</name>
    <dbReference type="NCBI Taxonomy" id="2706070"/>
    <lineage>
        <taxon>Bacteria</taxon>
        <taxon>Bacillati</taxon>
        <taxon>Actinomycetota</taxon>
        <taxon>Actinomycetes</taxon>
        <taxon>Kitasatosporales</taxon>
        <taxon>Streptomycetaceae</taxon>
        <taxon>Streptomyces</taxon>
    </lineage>
</organism>
<accession>A0A6G3QVX5</accession>
<reference evidence="7" key="1">
    <citation type="submission" date="2020-01" db="EMBL/GenBank/DDBJ databases">
        <title>Insect and environment-associated Actinomycetes.</title>
        <authorList>
            <person name="Currrie C."/>
            <person name="Chevrette M."/>
            <person name="Carlson C."/>
            <person name="Stubbendieck R."/>
            <person name="Wendt-Pienkowski E."/>
        </authorList>
    </citation>
    <scope>NUCLEOTIDE SEQUENCE</scope>
    <source>
        <strain evidence="7">SID14436</strain>
    </source>
</reference>
<evidence type="ECO:0000256" key="1">
    <source>
        <dbReference type="ARBA" id="ARBA00022491"/>
    </source>
</evidence>
<evidence type="ECO:0000259" key="6">
    <source>
        <dbReference type="PROSITE" id="PS50932"/>
    </source>
</evidence>
<evidence type="ECO:0000256" key="4">
    <source>
        <dbReference type="ARBA" id="ARBA00023163"/>
    </source>
</evidence>
<evidence type="ECO:0000256" key="3">
    <source>
        <dbReference type="ARBA" id="ARBA00023125"/>
    </source>
</evidence>
<keyword evidence="1" id="KW-0678">Repressor</keyword>
<dbReference type="Pfam" id="PF13377">
    <property type="entry name" value="Peripla_BP_3"/>
    <property type="match status" value="1"/>
</dbReference>
<dbReference type="Pfam" id="PF00356">
    <property type="entry name" value="LacI"/>
    <property type="match status" value="1"/>
</dbReference>
<dbReference type="InterPro" id="IPR010982">
    <property type="entry name" value="Lambda_DNA-bd_dom_sf"/>
</dbReference>